<dbReference type="InParanoid" id="K2SP43"/>
<reference evidence="2 3" key="1">
    <citation type="journal article" date="2012" name="BMC Genomics">
        <title>Tools to kill: Genome of one of the most destructive plant pathogenic fungi Macrophomina phaseolina.</title>
        <authorList>
            <person name="Islam M.S."/>
            <person name="Haque M.S."/>
            <person name="Islam M.M."/>
            <person name="Emdad E.M."/>
            <person name="Halim A."/>
            <person name="Hossen Q.M.M."/>
            <person name="Hossain M.Z."/>
            <person name="Ahmed B."/>
            <person name="Rahim S."/>
            <person name="Rahman M.S."/>
            <person name="Alam M.M."/>
            <person name="Hou S."/>
            <person name="Wan X."/>
            <person name="Saito J.A."/>
            <person name="Alam M."/>
        </authorList>
    </citation>
    <scope>NUCLEOTIDE SEQUENCE [LARGE SCALE GENOMIC DNA]</scope>
    <source>
        <strain evidence="2 3">MS6</strain>
    </source>
</reference>
<keyword evidence="1" id="KW-1133">Transmembrane helix</keyword>
<proteinExistence type="predicted"/>
<keyword evidence="1" id="KW-0472">Membrane</keyword>
<accession>K2SP43</accession>
<name>K2SP43_MACPH</name>
<sequence length="75" mass="8237">MALQQLINAKSFPPHLLGVVIFLVAAYGLHALYGILTAQKPVQNIPLIGGDGGLEKSKRRFIQNSREVIRSALRQ</sequence>
<dbReference type="AlphaFoldDB" id="K2SP43"/>
<gene>
    <name evidence="2" type="ORF">MPH_04327</name>
</gene>
<dbReference type="HOGENOM" id="CLU_2677771_0_0_1"/>
<comment type="caution">
    <text evidence="2">The sequence shown here is derived from an EMBL/GenBank/DDBJ whole genome shotgun (WGS) entry which is preliminary data.</text>
</comment>
<evidence type="ECO:0000256" key="1">
    <source>
        <dbReference type="SAM" id="Phobius"/>
    </source>
</evidence>
<feature type="non-terminal residue" evidence="2">
    <location>
        <position position="75"/>
    </location>
</feature>
<dbReference type="EMBL" id="AHHD01000207">
    <property type="protein sequence ID" value="EKG18525.1"/>
    <property type="molecule type" value="Genomic_DNA"/>
</dbReference>
<keyword evidence="1" id="KW-0812">Transmembrane</keyword>
<evidence type="ECO:0000313" key="3">
    <source>
        <dbReference type="Proteomes" id="UP000007129"/>
    </source>
</evidence>
<protein>
    <submittedName>
        <fullName evidence="2">Uncharacterized protein</fullName>
    </submittedName>
</protein>
<dbReference type="VEuPathDB" id="FungiDB:MPH_04327"/>
<dbReference type="Proteomes" id="UP000007129">
    <property type="component" value="Unassembled WGS sequence"/>
</dbReference>
<evidence type="ECO:0000313" key="2">
    <source>
        <dbReference type="EMBL" id="EKG18525.1"/>
    </source>
</evidence>
<organism evidence="2 3">
    <name type="scientific">Macrophomina phaseolina (strain MS6)</name>
    <name type="common">Charcoal rot fungus</name>
    <dbReference type="NCBI Taxonomy" id="1126212"/>
    <lineage>
        <taxon>Eukaryota</taxon>
        <taxon>Fungi</taxon>
        <taxon>Dikarya</taxon>
        <taxon>Ascomycota</taxon>
        <taxon>Pezizomycotina</taxon>
        <taxon>Dothideomycetes</taxon>
        <taxon>Dothideomycetes incertae sedis</taxon>
        <taxon>Botryosphaeriales</taxon>
        <taxon>Botryosphaeriaceae</taxon>
        <taxon>Macrophomina</taxon>
    </lineage>
</organism>
<feature type="transmembrane region" description="Helical" evidence="1">
    <location>
        <begin position="16"/>
        <end position="36"/>
    </location>
</feature>